<comment type="caution">
    <text evidence="1">The sequence shown here is derived from an EMBL/GenBank/DDBJ whole genome shotgun (WGS) entry which is preliminary data.</text>
</comment>
<accession>A0A644TL94</accession>
<name>A0A644TL94_9ZZZZ</name>
<gene>
    <name evidence="1" type="ORF">SDC9_12169</name>
</gene>
<evidence type="ECO:0000313" key="1">
    <source>
        <dbReference type="EMBL" id="MPL66491.1"/>
    </source>
</evidence>
<proteinExistence type="predicted"/>
<sequence length="360" mass="38006">MPPGQAGFGHAGGIIFPVGGIGKVLGLQAKSPVGPVDRPILSPDIGQFVAGVKLDTRHTRPHPQVPARFRLPEMGERLALGRAIRIDHQAVVIALSRGGHVPPQGLGNPEVEGTALHGARRSLQRDTPRIHRQIAGTAEFQAMVEHVAPALAPEVEIGMIAEVKGCSSVRDGLVVEAQAPFGAEDDKAQDLQVAGKTLLAIGTFQFKPQGGRSLYPVHLALPQAPAEAPPPAVEMLAPILGKESVFPSVQGEFRARYPVGVATYGGAEVGLGPQIGIQAGKAQKDVVAQAFFVGHRKTQPGSPVIGPGRLKIPRFEGIERDGFPRRKKPEAPLLHIRFLISGFPVQVVAGRPAVSRKPGQ</sequence>
<organism evidence="1">
    <name type="scientific">bioreactor metagenome</name>
    <dbReference type="NCBI Taxonomy" id="1076179"/>
    <lineage>
        <taxon>unclassified sequences</taxon>
        <taxon>metagenomes</taxon>
        <taxon>ecological metagenomes</taxon>
    </lineage>
</organism>
<dbReference type="EMBL" id="VSSQ01000032">
    <property type="protein sequence ID" value="MPL66491.1"/>
    <property type="molecule type" value="Genomic_DNA"/>
</dbReference>
<reference evidence="1" key="1">
    <citation type="submission" date="2019-08" db="EMBL/GenBank/DDBJ databases">
        <authorList>
            <person name="Kucharzyk K."/>
            <person name="Murdoch R.W."/>
            <person name="Higgins S."/>
            <person name="Loffler F."/>
        </authorList>
    </citation>
    <scope>NUCLEOTIDE SEQUENCE</scope>
</reference>
<protein>
    <submittedName>
        <fullName evidence="1">Uncharacterized protein</fullName>
    </submittedName>
</protein>
<dbReference type="AlphaFoldDB" id="A0A644TL94"/>
<dbReference type="AntiFam" id="ANF00241">
    <property type="entry name" value="Shadow ORF (opposite mro)"/>
</dbReference>